<dbReference type="Proteomes" id="UP001251528">
    <property type="component" value="Unassembled WGS sequence"/>
</dbReference>
<keyword evidence="1" id="KW-0560">Oxidoreductase</keyword>
<organism evidence="3 4">
    <name type="scientific">Conoideocrella luteorostrata</name>
    <dbReference type="NCBI Taxonomy" id="1105319"/>
    <lineage>
        <taxon>Eukaryota</taxon>
        <taxon>Fungi</taxon>
        <taxon>Dikarya</taxon>
        <taxon>Ascomycota</taxon>
        <taxon>Pezizomycotina</taxon>
        <taxon>Sordariomycetes</taxon>
        <taxon>Hypocreomycetidae</taxon>
        <taxon>Hypocreales</taxon>
        <taxon>Clavicipitaceae</taxon>
        <taxon>Conoideocrella</taxon>
    </lineage>
</organism>
<reference evidence="3" key="1">
    <citation type="submission" date="2023-06" db="EMBL/GenBank/DDBJ databases">
        <title>Conoideocrella luteorostrata (Hypocreales: Clavicipitaceae), a potential biocontrol fungus for elongate hemlock scale in United States Christmas tree production areas.</title>
        <authorList>
            <person name="Barrett H."/>
            <person name="Lovett B."/>
            <person name="Macias A.M."/>
            <person name="Stajich J.E."/>
            <person name="Kasson M.T."/>
        </authorList>
    </citation>
    <scope>NUCLEOTIDE SEQUENCE</scope>
    <source>
        <strain evidence="3">ARSEF 14590</strain>
    </source>
</reference>
<evidence type="ECO:0000313" key="3">
    <source>
        <dbReference type="EMBL" id="KAK2592988.1"/>
    </source>
</evidence>
<dbReference type="InterPro" id="IPR036812">
    <property type="entry name" value="NAD(P)_OxRdtase_dom_sf"/>
</dbReference>
<evidence type="ECO:0000259" key="2">
    <source>
        <dbReference type="Pfam" id="PF00248"/>
    </source>
</evidence>
<evidence type="ECO:0000256" key="1">
    <source>
        <dbReference type="ARBA" id="ARBA00023002"/>
    </source>
</evidence>
<sequence>MSSQLIFGTATFGMDVTEFQDAEAAKSVLKTVQSLNIKRLDTAPRYPPLKSGRAEQLLGEAVELSRDFVVDSKVYIDTQIDGSGHIAREAMEKSVRGSLERPS</sequence>
<proteinExistence type="predicted"/>
<comment type="caution">
    <text evidence="3">The sequence shown here is derived from an EMBL/GenBank/DDBJ whole genome shotgun (WGS) entry which is preliminary data.</text>
</comment>
<gene>
    <name evidence="3" type="ORF">QQS21_009316</name>
</gene>
<dbReference type="SUPFAM" id="SSF51430">
    <property type="entry name" value="NAD(P)-linked oxidoreductase"/>
    <property type="match status" value="1"/>
</dbReference>
<protein>
    <recommendedName>
        <fullName evidence="2">NADP-dependent oxidoreductase domain-containing protein</fullName>
    </recommendedName>
</protein>
<dbReference type="GO" id="GO:0016491">
    <property type="term" value="F:oxidoreductase activity"/>
    <property type="evidence" value="ECO:0007669"/>
    <property type="project" value="UniProtKB-KW"/>
</dbReference>
<dbReference type="EMBL" id="JASWJB010000234">
    <property type="protein sequence ID" value="KAK2592988.1"/>
    <property type="molecule type" value="Genomic_DNA"/>
</dbReference>
<feature type="domain" description="NADP-dependent oxidoreductase" evidence="2">
    <location>
        <begin position="5"/>
        <end position="101"/>
    </location>
</feature>
<accession>A0AAJ0CH58</accession>
<name>A0AAJ0CH58_9HYPO</name>
<dbReference type="Gene3D" id="3.20.20.100">
    <property type="entry name" value="NADP-dependent oxidoreductase domain"/>
    <property type="match status" value="1"/>
</dbReference>
<dbReference type="AlphaFoldDB" id="A0AAJ0CH58"/>
<keyword evidence="4" id="KW-1185">Reference proteome</keyword>
<evidence type="ECO:0000313" key="4">
    <source>
        <dbReference type="Proteomes" id="UP001251528"/>
    </source>
</evidence>
<dbReference type="InterPro" id="IPR023210">
    <property type="entry name" value="NADP_OxRdtase_dom"/>
</dbReference>
<dbReference type="Pfam" id="PF00248">
    <property type="entry name" value="Aldo_ket_red"/>
    <property type="match status" value="1"/>
</dbReference>